<dbReference type="InterPro" id="IPR027450">
    <property type="entry name" value="AlkB-like"/>
</dbReference>
<dbReference type="Pfam" id="PF13532">
    <property type="entry name" value="2OG-FeII_Oxy_2"/>
    <property type="match status" value="1"/>
</dbReference>
<dbReference type="GO" id="GO:0051213">
    <property type="term" value="F:dioxygenase activity"/>
    <property type="evidence" value="ECO:0007669"/>
    <property type="project" value="UniProtKB-KW"/>
</dbReference>
<dbReference type="InterPro" id="IPR032854">
    <property type="entry name" value="ALKBH3"/>
</dbReference>
<dbReference type="RefSeq" id="WP_236134022.1">
    <property type="nucleotide sequence ID" value="NZ_JAKGTH010000008.1"/>
</dbReference>
<dbReference type="EMBL" id="JAKGTH010000008">
    <property type="protein sequence ID" value="MCF4101879.1"/>
    <property type="molecule type" value="Genomic_DNA"/>
</dbReference>
<gene>
    <name evidence="2" type="ORF">L1I30_09390</name>
</gene>
<dbReference type="SUPFAM" id="SSF51197">
    <property type="entry name" value="Clavaminate synthase-like"/>
    <property type="match status" value="1"/>
</dbReference>
<keyword evidence="2" id="KW-0223">Dioxygenase</keyword>
<sequence length="195" mass="22617">MTLPINCKADYINNFLSEEEANELYATLINTYKLDKARLIIQAGDKLIETDSFKILFATEKLIKMNTHPEEVHGKCYVYKGALLKLKKKVETNLNKEFELAMCLYYPYGNYFAPHHSDQETFGSNTILPSIRLGEVREFSFYNKTNKDVYNLDLAHGSLLVMGDHCQTKYTHSLPKNPKYKNGRINITFREPNFQ</sequence>
<dbReference type="InterPro" id="IPR037151">
    <property type="entry name" value="AlkB-like_sf"/>
</dbReference>
<keyword evidence="2" id="KW-0560">Oxidoreductase</keyword>
<comment type="caution">
    <text evidence="2">The sequence shown here is derived from an EMBL/GenBank/DDBJ whole genome shotgun (WGS) entry which is preliminary data.</text>
</comment>
<feature type="domain" description="Alpha-ketoglutarate-dependent dioxygenase AlkB-like" evidence="1">
    <location>
        <begin position="11"/>
        <end position="190"/>
    </location>
</feature>
<evidence type="ECO:0000259" key="1">
    <source>
        <dbReference type="Pfam" id="PF13532"/>
    </source>
</evidence>
<keyword evidence="3" id="KW-1185">Reference proteome</keyword>
<accession>A0ABS9EJ37</accession>
<name>A0ABS9EJ37_9FLAO</name>
<organism evidence="2 3">
    <name type="scientific">Gillisia lutea</name>
    <dbReference type="NCBI Taxonomy" id="2909668"/>
    <lineage>
        <taxon>Bacteria</taxon>
        <taxon>Pseudomonadati</taxon>
        <taxon>Bacteroidota</taxon>
        <taxon>Flavobacteriia</taxon>
        <taxon>Flavobacteriales</taxon>
        <taxon>Flavobacteriaceae</taxon>
        <taxon>Gillisia</taxon>
    </lineage>
</organism>
<dbReference type="Proteomes" id="UP001179363">
    <property type="component" value="Unassembled WGS sequence"/>
</dbReference>
<dbReference type="Gene3D" id="2.60.120.590">
    <property type="entry name" value="Alpha-ketoglutarate-dependent dioxygenase AlkB-like"/>
    <property type="match status" value="1"/>
</dbReference>
<proteinExistence type="predicted"/>
<dbReference type="PANTHER" id="PTHR31212:SF4">
    <property type="entry name" value="ALPHA-KETOGLUTARATE-DEPENDENT DIOXYGENASE ALKB HOMOLOG 3"/>
    <property type="match status" value="1"/>
</dbReference>
<evidence type="ECO:0000313" key="2">
    <source>
        <dbReference type="EMBL" id="MCF4101879.1"/>
    </source>
</evidence>
<protein>
    <submittedName>
        <fullName evidence="2">Alpha-ketoglutarate-dependent dioxygenase AlkB</fullName>
    </submittedName>
</protein>
<dbReference type="PANTHER" id="PTHR31212">
    <property type="entry name" value="ALPHA-KETOGLUTARATE-DEPENDENT DIOXYGENASE ALKB HOMOLOG 3"/>
    <property type="match status" value="1"/>
</dbReference>
<evidence type="ECO:0000313" key="3">
    <source>
        <dbReference type="Proteomes" id="UP001179363"/>
    </source>
</evidence>
<reference evidence="2" key="1">
    <citation type="submission" date="2022-01" db="EMBL/GenBank/DDBJ databases">
        <title>Gillisia lutea sp. nov., isolated from marine plastic residues from the Malvarosa beach (Valencia, Spain).</title>
        <authorList>
            <person name="Vidal-Verdu A."/>
            <person name="Molina-Menor E."/>
            <person name="Satari L."/>
            <person name="Pascual J."/>
            <person name="Pereto J."/>
            <person name="Porcar M."/>
        </authorList>
    </citation>
    <scope>NUCLEOTIDE SEQUENCE</scope>
    <source>
        <strain evidence="2">M10.2A</strain>
    </source>
</reference>